<keyword evidence="2" id="KW-0472">Membrane</keyword>
<dbReference type="SUPFAM" id="SSF56672">
    <property type="entry name" value="DNA/RNA polymerases"/>
    <property type="match status" value="1"/>
</dbReference>
<evidence type="ECO:0000313" key="3">
    <source>
        <dbReference type="Proteomes" id="UP001454036"/>
    </source>
</evidence>
<feature type="domain" description="Reverse transcriptase Ty1/copia-type" evidence="1">
    <location>
        <begin position="3"/>
        <end position="81"/>
    </location>
</feature>
<keyword evidence="2" id="KW-0812">Transmembrane</keyword>
<dbReference type="Pfam" id="PF07727">
    <property type="entry name" value="RVT_2"/>
    <property type="match status" value="1"/>
</dbReference>
<protein>
    <submittedName>
        <fullName evidence="2">Transmembrane signal receptor</fullName>
    </submittedName>
</protein>
<sequence length="304" mass="33796">MLVYVDDILVTGNRLSDVHSFISALSSHFVTRDLGEFNFFLGIEAVKQSDGALLLSKKQYMIDLLKKANMLNCKPVSTPMSTSASMDEASLADIPSSTSVDPTLYRHLVGSLQYLTLNRPDLFFAVNRVFQHMHALTAKHFGLVKRILRYVKSTIELGLLITPSSDFTIQVFSDADWAGSSSDRRSTGGYVVYLGSNIVSWQSKKQRTVARSSTESEYKALANCSAEISWLVSLLGELHFPPSKPPILWCDNLGATYLFANPVFHAHQIADVLTKPLPTARFVFFRSKLRLCSRKPFTCEGSIG</sequence>
<evidence type="ECO:0000259" key="1">
    <source>
        <dbReference type="Pfam" id="PF07727"/>
    </source>
</evidence>
<evidence type="ECO:0000313" key="2">
    <source>
        <dbReference type="EMBL" id="GAA0149146.1"/>
    </source>
</evidence>
<keyword evidence="2" id="KW-0675">Receptor</keyword>
<gene>
    <name evidence="2" type="ORF">LIER_08397</name>
</gene>
<reference evidence="2 3" key="1">
    <citation type="submission" date="2024-01" db="EMBL/GenBank/DDBJ databases">
        <title>The complete chloroplast genome sequence of Lithospermum erythrorhizon: insights into the phylogenetic relationship among Boraginaceae species and the maternal lineages of purple gromwells.</title>
        <authorList>
            <person name="Okada T."/>
            <person name="Watanabe K."/>
        </authorList>
    </citation>
    <scope>NUCLEOTIDE SEQUENCE [LARGE SCALE GENOMIC DNA]</scope>
</reference>
<dbReference type="AlphaFoldDB" id="A0AAV3PD03"/>
<keyword evidence="3" id="KW-1185">Reference proteome</keyword>
<accession>A0AAV3PD03</accession>
<dbReference type="InterPro" id="IPR013103">
    <property type="entry name" value="RVT_2"/>
</dbReference>
<dbReference type="EMBL" id="BAABME010001355">
    <property type="protein sequence ID" value="GAA0149146.1"/>
    <property type="molecule type" value="Genomic_DNA"/>
</dbReference>
<dbReference type="CDD" id="cd09272">
    <property type="entry name" value="RNase_HI_RT_Ty1"/>
    <property type="match status" value="1"/>
</dbReference>
<comment type="caution">
    <text evidence="2">The sequence shown here is derived from an EMBL/GenBank/DDBJ whole genome shotgun (WGS) entry which is preliminary data.</text>
</comment>
<dbReference type="Proteomes" id="UP001454036">
    <property type="component" value="Unassembled WGS sequence"/>
</dbReference>
<name>A0AAV3PD03_LITER</name>
<dbReference type="PANTHER" id="PTHR11439">
    <property type="entry name" value="GAG-POL-RELATED RETROTRANSPOSON"/>
    <property type="match status" value="1"/>
</dbReference>
<dbReference type="PANTHER" id="PTHR11439:SF450">
    <property type="entry name" value="REVERSE TRANSCRIPTASE TY1_COPIA-TYPE DOMAIN-CONTAINING PROTEIN"/>
    <property type="match status" value="1"/>
</dbReference>
<organism evidence="2 3">
    <name type="scientific">Lithospermum erythrorhizon</name>
    <name type="common">Purple gromwell</name>
    <name type="synonym">Lithospermum officinale var. erythrorhizon</name>
    <dbReference type="NCBI Taxonomy" id="34254"/>
    <lineage>
        <taxon>Eukaryota</taxon>
        <taxon>Viridiplantae</taxon>
        <taxon>Streptophyta</taxon>
        <taxon>Embryophyta</taxon>
        <taxon>Tracheophyta</taxon>
        <taxon>Spermatophyta</taxon>
        <taxon>Magnoliopsida</taxon>
        <taxon>eudicotyledons</taxon>
        <taxon>Gunneridae</taxon>
        <taxon>Pentapetalae</taxon>
        <taxon>asterids</taxon>
        <taxon>lamiids</taxon>
        <taxon>Boraginales</taxon>
        <taxon>Boraginaceae</taxon>
        <taxon>Boraginoideae</taxon>
        <taxon>Lithospermeae</taxon>
        <taxon>Lithospermum</taxon>
    </lineage>
</organism>
<proteinExistence type="predicted"/>
<dbReference type="InterPro" id="IPR043502">
    <property type="entry name" value="DNA/RNA_pol_sf"/>
</dbReference>